<keyword evidence="3" id="KW-0808">Transferase</keyword>
<evidence type="ECO:0000256" key="3">
    <source>
        <dbReference type="ARBA" id="ARBA00022679"/>
    </source>
</evidence>
<evidence type="ECO:0000313" key="8">
    <source>
        <dbReference type="EMBL" id="KRR18484.1"/>
    </source>
</evidence>
<dbReference type="AlphaFoldDB" id="A0A0R3MDT2"/>
<dbReference type="EMBL" id="LLYA01000195">
    <property type="protein sequence ID" value="KRR18484.1"/>
    <property type="molecule type" value="Genomic_DNA"/>
</dbReference>
<dbReference type="Pfam" id="PF02518">
    <property type="entry name" value="HATPase_c"/>
    <property type="match status" value="1"/>
</dbReference>
<dbReference type="EC" id="2.7.13.3" evidence="2"/>
<dbReference type="InterPro" id="IPR050482">
    <property type="entry name" value="Sensor_HK_TwoCompSys"/>
</dbReference>
<feature type="transmembrane region" description="Helical" evidence="6">
    <location>
        <begin position="20"/>
        <end position="40"/>
    </location>
</feature>
<proteinExistence type="predicted"/>
<keyword evidence="9" id="KW-1185">Reference proteome</keyword>
<dbReference type="InterPro" id="IPR005467">
    <property type="entry name" value="His_kinase_dom"/>
</dbReference>
<dbReference type="InterPro" id="IPR036890">
    <property type="entry name" value="HATPase_C_sf"/>
</dbReference>
<dbReference type="PANTHER" id="PTHR24421:SF10">
    <property type="entry name" value="NITRATE_NITRITE SENSOR PROTEIN NARQ"/>
    <property type="match status" value="1"/>
</dbReference>
<dbReference type="CDD" id="cd16917">
    <property type="entry name" value="HATPase_UhpB-NarQ-NarX-like"/>
    <property type="match status" value="1"/>
</dbReference>
<keyword evidence="6" id="KW-0812">Transmembrane</keyword>
<evidence type="ECO:0000259" key="7">
    <source>
        <dbReference type="PROSITE" id="PS50109"/>
    </source>
</evidence>
<evidence type="ECO:0000256" key="2">
    <source>
        <dbReference type="ARBA" id="ARBA00012438"/>
    </source>
</evidence>
<protein>
    <recommendedName>
        <fullName evidence="2">histidine kinase</fullName>
        <ecNumber evidence="2">2.7.13.3</ecNumber>
    </recommendedName>
</protein>
<sequence length="464" mass="49748">MIGPSGKIGSMTASPGLARRFLLAAATTIAVSMGLLAMAISQRIEASMMRTATEEGARFTEVFLGPLAQDLAISRSLSPESMKKLDDLLAGKSGERMILVKIWLPDATLVYSTNKETIGGRFPSHHIAAAVEGKATGEFDYLQDVENAAEKLLHTPLVEIYAPLFRTGTQEVIAVGEVYTDGRTLAADLASIRFTSAGIVGAVTAPMMLILFLMVRGASNLVNGYQSTLIQNVVEAKYLAAQNDRLRRLADDARLEAADSNENLLARIGQDLHDGPIQLVSLLMLKVTDPTATRGGSAHDPAIEPLTRRILTELRNISTGLVLPELEGLTPNETIRLAVQNHEEATGTTVSSQIGDLPADLARPVTICLYRIVQEGLNNAFHHGKAIGQRVEVWAEAQSIAIVVSDSGPGVVDSRRESSRSRTGLGIAGLRNRVEALKGTFELISQRGIGTQIRAKLPATFTVN</sequence>
<dbReference type="GO" id="GO:0004673">
    <property type="term" value="F:protein histidine kinase activity"/>
    <property type="evidence" value="ECO:0007669"/>
    <property type="project" value="UniProtKB-EC"/>
</dbReference>
<evidence type="ECO:0000256" key="1">
    <source>
        <dbReference type="ARBA" id="ARBA00000085"/>
    </source>
</evidence>
<evidence type="ECO:0000256" key="4">
    <source>
        <dbReference type="ARBA" id="ARBA00022777"/>
    </source>
</evidence>
<dbReference type="InterPro" id="IPR003594">
    <property type="entry name" value="HATPase_dom"/>
</dbReference>
<dbReference type="Proteomes" id="UP000052023">
    <property type="component" value="Unassembled WGS sequence"/>
</dbReference>
<organism evidence="8 9">
    <name type="scientific">Bradyrhizobium retamae</name>
    <dbReference type="NCBI Taxonomy" id="1300035"/>
    <lineage>
        <taxon>Bacteria</taxon>
        <taxon>Pseudomonadati</taxon>
        <taxon>Pseudomonadota</taxon>
        <taxon>Alphaproteobacteria</taxon>
        <taxon>Hyphomicrobiales</taxon>
        <taxon>Nitrobacteraceae</taxon>
        <taxon>Bradyrhizobium</taxon>
    </lineage>
</organism>
<evidence type="ECO:0000256" key="5">
    <source>
        <dbReference type="ARBA" id="ARBA00023012"/>
    </source>
</evidence>
<dbReference type="PANTHER" id="PTHR24421">
    <property type="entry name" value="NITRATE/NITRITE SENSOR PROTEIN NARX-RELATED"/>
    <property type="match status" value="1"/>
</dbReference>
<dbReference type="Gene3D" id="3.30.565.10">
    <property type="entry name" value="Histidine kinase-like ATPase, C-terminal domain"/>
    <property type="match status" value="1"/>
</dbReference>
<evidence type="ECO:0000313" key="9">
    <source>
        <dbReference type="Proteomes" id="UP000052023"/>
    </source>
</evidence>
<dbReference type="InterPro" id="IPR004358">
    <property type="entry name" value="Sig_transdc_His_kin-like_C"/>
</dbReference>
<accession>A0A0R3MDT2</accession>
<dbReference type="OrthoDB" id="9778496at2"/>
<keyword evidence="4" id="KW-0418">Kinase</keyword>
<evidence type="ECO:0000256" key="6">
    <source>
        <dbReference type="SAM" id="Phobius"/>
    </source>
</evidence>
<comment type="catalytic activity">
    <reaction evidence="1">
        <text>ATP + protein L-histidine = ADP + protein N-phospho-L-histidine.</text>
        <dbReference type="EC" id="2.7.13.3"/>
    </reaction>
</comment>
<reference evidence="8 9" key="1">
    <citation type="submission" date="2014-03" db="EMBL/GenBank/DDBJ databases">
        <title>Bradyrhizobium valentinum sp. nov., isolated from effective nodules of Lupinus mariae-josephae, a lupine endemic of basic-lime soils in Eastern Spain.</title>
        <authorList>
            <person name="Duran D."/>
            <person name="Rey L."/>
            <person name="Navarro A."/>
            <person name="Busquets A."/>
            <person name="Imperial J."/>
            <person name="Ruiz-Argueso T."/>
        </authorList>
    </citation>
    <scope>NUCLEOTIDE SEQUENCE [LARGE SCALE GENOMIC DNA]</scope>
    <source>
        <strain evidence="8 9">Ro19</strain>
    </source>
</reference>
<gene>
    <name evidence="8" type="ORF">CQ13_34955</name>
</gene>
<comment type="caution">
    <text evidence="8">The sequence shown here is derived from an EMBL/GenBank/DDBJ whole genome shotgun (WGS) entry which is preliminary data.</text>
</comment>
<dbReference type="SUPFAM" id="SSF55874">
    <property type="entry name" value="ATPase domain of HSP90 chaperone/DNA topoisomerase II/histidine kinase"/>
    <property type="match status" value="1"/>
</dbReference>
<dbReference type="SMART" id="SM00387">
    <property type="entry name" value="HATPase_c"/>
    <property type="match status" value="1"/>
</dbReference>
<keyword evidence="6" id="KW-0472">Membrane</keyword>
<keyword evidence="5" id="KW-0902">Two-component regulatory system</keyword>
<feature type="domain" description="Histidine kinase" evidence="7">
    <location>
        <begin position="369"/>
        <end position="461"/>
    </location>
</feature>
<dbReference type="PRINTS" id="PR00344">
    <property type="entry name" value="BCTRLSENSOR"/>
</dbReference>
<name>A0A0R3MDT2_9BRAD</name>
<dbReference type="PROSITE" id="PS50109">
    <property type="entry name" value="HIS_KIN"/>
    <property type="match status" value="1"/>
</dbReference>
<dbReference type="GO" id="GO:0000160">
    <property type="term" value="P:phosphorelay signal transduction system"/>
    <property type="evidence" value="ECO:0007669"/>
    <property type="project" value="UniProtKB-KW"/>
</dbReference>
<keyword evidence="6" id="KW-1133">Transmembrane helix</keyword>